<dbReference type="PANTHER" id="PTHR24348">
    <property type="entry name" value="SERINE/THREONINE-PROTEIN KINASE UNC-51-RELATED"/>
    <property type="match status" value="1"/>
</dbReference>
<name>A0A2S5KNH8_9PROT</name>
<accession>A0A2S5KNH8</accession>
<dbReference type="CDD" id="cd14014">
    <property type="entry name" value="STKc_PknB_like"/>
    <property type="match status" value="1"/>
</dbReference>
<dbReference type="InterPro" id="IPR045269">
    <property type="entry name" value="Atg1-like"/>
</dbReference>
<dbReference type="OrthoDB" id="9762169at2"/>
<feature type="domain" description="Protein kinase" evidence="2">
    <location>
        <begin position="107"/>
        <end position="384"/>
    </location>
</feature>
<sequence>MEFYVTYRPPNGYISQAIDFSQDAGEDMDRVNTDTRDTDTLLAGSQNDYHTQPQHGTTSTAASTPPNSSDHSDLTAVFCDATQVLDVPSPHTEGRNQLKGTLLQQRYLLEDQIGRGGMCDIYRARDLLLEQNGIKDNHIAVKLLQPHLQDHPQARHLLIAEARKSQQLSHPNIIRVFSFGHEALEGRDSACTFLVMEWLDGETLDLVIKRSRPRGLNYEGAMQILRQIAAALDYASSQGVVHADLKPSNVMLTRDGHIKVLDFGVAGSDPLHQDIYAVPDNDATEPVQGYTPAYASPQLLAGNKPTHRDDIYSFCCIAYELLTSKHPFQRQPADKAQQQKLRADAPAALSSKRWAQLKQGLAFEERKRPAQLLTLLNLMEQPAAWPRLAGWSAALVVLLTAAGMGYQQYQGYQQRLQQLDTQLADSHRYDYLQGATPTALLDALAQAPADQQALVTGILQQQRARVLDYFEGEVESQLQQQQSGYPDYYSVTRTVEEGLKVFPDSARLHTLLDTLQQSWRGSTQALDEQLNAMLEQGKYQTKADFDNLLTQFSGLKRLNHDYQPLPSEKASATYQQVMQEALSKTVDEDQLNRLRKIGETFFAGMPVAEQSVEQVDEVQQAQQTMDAYKTARKQGQKLPFPYAAAAIVYQEKTAALASQISAAADPEALTEAENALASYGQGLPSDFEPLVTLTHQLAQAYRDLAKQLINADQLREAQKAMAEADLVEKGLQAR</sequence>
<dbReference type="Gene3D" id="3.30.200.20">
    <property type="entry name" value="Phosphorylase Kinase, domain 1"/>
    <property type="match status" value="1"/>
</dbReference>
<dbReference type="SUPFAM" id="SSF56112">
    <property type="entry name" value="Protein kinase-like (PK-like)"/>
    <property type="match status" value="1"/>
</dbReference>
<evidence type="ECO:0000259" key="2">
    <source>
        <dbReference type="PROSITE" id="PS50011"/>
    </source>
</evidence>
<dbReference type="PROSITE" id="PS50011">
    <property type="entry name" value="PROTEIN_KINASE_DOM"/>
    <property type="match status" value="1"/>
</dbReference>
<dbReference type="GO" id="GO:0005737">
    <property type="term" value="C:cytoplasm"/>
    <property type="evidence" value="ECO:0007669"/>
    <property type="project" value="TreeGrafter"/>
</dbReference>
<gene>
    <name evidence="3" type="ORF">C4K68_16705</name>
</gene>
<feature type="compositionally biased region" description="Low complexity" evidence="1">
    <location>
        <begin position="57"/>
        <end position="69"/>
    </location>
</feature>
<dbReference type="Gene3D" id="1.10.510.10">
    <property type="entry name" value="Transferase(Phosphotransferase) domain 1"/>
    <property type="match status" value="1"/>
</dbReference>
<dbReference type="AlphaFoldDB" id="A0A2S5KNH8"/>
<feature type="region of interest" description="Disordered" evidence="1">
    <location>
        <begin position="38"/>
        <end position="73"/>
    </location>
</feature>
<organism evidence="3 4">
    <name type="scientific">Proteobacteria bacterium 228</name>
    <dbReference type="NCBI Taxonomy" id="2083153"/>
    <lineage>
        <taxon>Bacteria</taxon>
        <taxon>Pseudomonadati</taxon>
        <taxon>Pseudomonadota</taxon>
    </lineage>
</organism>
<dbReference type="GO" id="GO:0005524">
    <property type="term" value="F:ATP binding"/>
    <property type="evidence" value="ECO:0007669"/>
    <property type="project" value="InterPro"/>
</dbReference>
<protein>
    <recommendedName>
        <fullName evidence="2">Protein kinase domain-containing protein</fullName>
    </recommendedName>
</protein>
<dbReference type="EMBL" id="PRLP01000055">
    <property type="protein sequence ID" value="PPC76272.1"/>
    <property type="molecule type" value="Genomic_DNA"/>
</dbReference>
<feature type="compositionally biased region" description="Polar residues" evidence="1">
    <location>
        <begin position="43"/>
        <end position="56"/>
    </location>
</feature>
<dbReference type="InterPro" id="IPR000719">
    <property type="entry name" value="Prot_kinase_dom"/>
</dbReference>
<dbReference type="GO" id="GO:0004674">
    <property type="term" value="F:protein serine/threonine kinase activity"/>
    <property type="evidence" value="ECO:0007669"/>
    <property type="project" value="InterPro"/>
</dbReference>
<dbReference type="InterPro" id="IPR008271">
    <property type="entry name" value="Ser/Thr_kinase_AS"/>
</dbReference>
<dbReference type="Pfam" id="PF00069">
    <property type="entry name" value="Pkinase"/>
    <property type="match status" value="1"/>
</dbReference>
<dbReference type="Proteomes" id="UP000238196">
    <property type="component" value="Unassembled WGS sequence"/>
</dbReference>
<evidence type="ECO:0000313" key="4">
    <source>
        <dbReference type="Proteomes" id="UP000238196"/>
    </source>
</evidence>
<proteinExistence type="predicted"/>
<evidence type="ECO:0000256" key="1">
    <source>
        <dbReference type="SAM" id="MobiDB-lite"/>
    </source>
</evidence>
<comment type="caution">
    <text evidence="3">The sequence shown here is derived from an EMBL/GenBank/DDBJ whole genome shotgun (WGS) entry which is preliminary data.</text>
</comment>
<evidence type="ECO:0000313" key="3">
    <source>
        <dbReference type="EMBL" id="PPC76272.1"/>
    </source>
</evidence>
<dbReference type="InterPro" id="IPR011009">
    <property type="entry name" value="Kinase-like_dom_sf"/>
</dbReference>
<reference evidence="3 4" key="1">
    <citation type="submission" date="2018-02" db="EMBL/GenBank/DDBJ databases">
        <title>novel marine gammaproteobacteria from coastal saline agro ecosystem.</title>
        <authorList>
            <person name="Krishnan R."/>
            <person name="Ramesh Kumar N."/>
        </authorList>
    </citation>
    <scope>NUCLEOTIDE SEQUENCE [LARGE SCALE GENOMIC DNA]</scope>
    <source>
        <strain evidence="3 4">228</strain>
    </source>
</reference>
<dbReference type="SMART" id="SM00220">
    <property type="entry name" value="S_TKc"/>
    <property type="match status" value="1"/>
</dbReference>
<dbReference type="PROSITE" id="PS00108">
    <property type="entry name" value="PROTEIN_KINASE_ST"/>
    <property type="match status" value="1"/>
</dbReference>